<evidence type="ECO:0000313" key="1">
    <source>
        <dbReference type="Proteomes" id="UP000036681"/>
    </source>
</evidence>
<sequence length="103" mass="11915">METTFRTNLNTSRLLRSHLTRHGMGTCISGTHVVEEKVTAVCIPQCVIAFPFYLRCIFRIDKVSFIGEQMTNNILPISRVRNKKMRREEECLNCIREAAIRTV</sequence>
<organism evidence="1 2">
    <name type="scientific">Ascaris lumbricoides</name>
    <name type="common">Giant roundworm</name>
    <dbReference type="NCBI Taxonomy" id="6252"/>
    <lineage>
        <taxon>Eukaryota</taxon>
        <taxon>Metazoa</taxon>
        <taxon>Ecdysozoa</taxon>
        <taxon>Nematoda</taxon>
        <taxon>Chromadorea</taxon>
        <taxon>Rhabditida</taxon>
        <taxon>Spirurina</taxon>
        <taxon>Ascaridomorpha</taxon>
        <taxon>Ascaridoidea</taxon>
        <taxon>Ascarididae</taxon>
        <taxon>Ascaris</taxon>
    </lineage>
</organism>
<name>A0A0M3HSY9_ASCLU</name>
<reference evidence="2" key="1">
    <citation type="submission" date="2017-02" db="UniProtKB">
        <authorList>
            <consortium name="WormBaseParasite"/>
        </authorList>
    </citation>
    <scope>IDENTIFICATION</scope>
</reference>
<keyword evidence="1" id="KW-1185">Reference proteome</keyword>
<evidence type="ECO:0000313" key="2">
    <source>
        <dbReference type="WBParaSite" id="ALUE_0000568201-mRNA-1"/>
    </source>
</evidence>
<dbReference type="WBParaSite" id="ALUE_0000568201-mRNA-1">
    <property type="protein sequence ID" value="ALUE_0000568201-mRNA-1"/>
    <property type="gene ID" value="ALUE_0000568201"/>
</dbReference>
<proteinExistence type="predicted"/>
<protein>
    <submittedName>
        <fullName evidence="2">Uncharacterized protein</fullName>
    </submittedName>
</protein>
<accession>A0A0M3HSY9</accession>
<dbReference type="Proteomes" id="UP000036681">
    <property type="component" value="Unplaced"/>
</dbReference>
<dbReference type="AlphaFoldDB" id="A0A0M3HSY9"/>